<sequence>MMAAGVTNRLGNYLYFYLEITFLWLWYKSLRSSHLLSSIFVKKKNTYLYYLVEFVLLRRLLEVIGHVPIHAEPRS</sequence>
<dbReference type="Proteomes" id="UP001610563">
    <property type="component" value="Unassembled WGS sequence"/>
</dbReference>
<keyword evidence="1" id="KW-1133">Transmembrane helix</keyword>
<keyword evidence="3" id="KW-1185">Reference proteome</keyword>
<dbReference type="EMBL" id="JBFTWV010000115">
    <property type="protein sequence ID" value="KAL2786546.1"/>
    <property type="molecule type" value="Genomic_DNA"/>
</dbReference>
<evidence type="ECO:0000313" key="2">
    <source>
        <dbReference type="EMBL" id="KAL2786546.1"/>
    </source>
</evidence>
<gene>
    <name evidence="2" type="ORF">BJX66DRAFT_28738</name>
</gene>
<evidence type="ECO:0000256" key="1">
    <source>
        <dbReference type="SAM" id="Phobius"/>
    </source>
</evidence>
<reference evidence="2 3" key="1">
    <citation type="submission" date="2024-07" db="EMBL/GenBank/DDBJ databases">
        <title>Section-level genome sequencing and comparative genomics of Aspergillus sections Usti and Cavernicolus.</title>
        <authorList>
            <consortium name="Lawrence Berkeley National Laboratory"/>
            <person name="Nybo J.L."/>
            <person name="Vesth T.C."/>
            <person name="Theobald S."/>
            <person name="Frisvad J.C."/>
            <person name="Larsen T.O."/>
            <person name="Kjaerboelling I."/>
            <person name="Rothschild-Mancinelli K."/>
            <person name="Lyhne E.K."/>
            <person name="Kogle M.E."/>
            <person name="Barry K."/>
            <person name="Clum A."/>
            <person name="Na H."/>
            <person name="Ledsgaard L."/>
            <person name="Lin J."/>
            <person name="Lipzen A."/>
            <person name="Kuo A."/>
            <person name="Riley R."/>
            <person name="Mondo S."/>
            <person name="Labutti K."/>
            <person name="Haridas S."/>
            <person name="Pangalinan J."/>
            <person name="Salamov A.A."/>
            <person name="Simmons B.A."/>
            <person name="Magnuson J.K."/>
            <person name="Chen J."/>
            <person name="Drula E."/>
            <person name="Henrissat B."/>
            <person name="Wiebenga A."/>
            <person name="Lubbers R.J."/>
            <person name="Gomes A.C."/>
            <person name="Makela M.R."/>
            <person name="Stajich J."/>
            <person name="Grigoriev I.V."/>
            <person name="Mortensen U.H."/>
            <person name="De Vries R.P."/>
            <person name="Baker S.E."/>
            <person name="Andersen M.R."/>
        </authorList>
    </citation>
    <scope>NUCLEOTIDE SEQUENCE [LARGE SCALE GENOMIC DNA]</scope>
    <source>
        <strain evidence="2 3">CBS 209.92</strain>
    </source>
</reference>
<protein>
    <submittedName>
        <fullName evidence="2">Uncharacterized protein</fullName>
    </submittedName>
</protein>
<accession>A0ABR4FTF2</accession>
<name>A0ABR4FTF2_9EURO</name>
<evidence type="ECO:0000313" key="3">
    <source>
        <dbReference type="Proteomes" id="UP001610563"/>
    </source>
</evidence>
<organism evidence="2 3">
    <name type="scientific">Aspergillus keveii</name>
    <dbReference type="NCBI Taxonomy" id="714993"/>
    <lineage>
        <taxon>Eukaryota</taxon>
        <taxon>Fungi</taxon>
        <taxon>Dikarya</taxon>
        <taxon>Ascomycota</taxon>
        <taxon>Pezizomycotina</taxon>
        <taxon>Eurotiomycetes</taxon>
        <taxon>Eurotiomycetidae</taxon>
        <taxon>Eurotiales</taxon>
        <taxon>Aspergillaceae</taxon>
        <taxon>Aspergillus</taxon>
        <taxon>Aspergillus subgen. Nidulantes</taxon>
    </lineage>
</organism>
<keyword evidence="1" id="KW-0472">Membrane</keyword>
<comment type="caution">
    <text evidence="2">The sequence shown here is derived from an EMBL/GenBank/DDBJ whole genome shotgun (WGS) entry which is preliminary data.</text>
</comment>
<keyword evidence="1" id="KW-0812">Transmembrane</keyword>
<feature type="transmembrane region" description="Helical" evidence="1">
    <location>
        <begin position="12"/>
        <end position="27"/>
    </location>
</feature>
<proteinExistence type="predicted"/>